<proteinExistence type="predicted"/>
<organism evidence="2 3">
    <name type="scientific">Candidatus Methanoperedens nitratireducens</name>
    <dbReference type="NCBI Taxonomy" id="1392998"/>
    <lineage>
        <taxon>Archaea</taxon>
        <taxon>Methanobacteriati</taxon>
        <taxon>Methanobacteriota</taxon>
        <taxon>Stenosarchaea group</taxon>
        <taxon>Methanomicrobia</taxon>
        <taxon>Methanosarcinales</taxon>
        <taxon>ANME-2 cluster</taxon>
        <taxon>Candidatus Methanoperedentaceae</taxon>
        <taxon>Candidatus Methanoperedens</taxon>
    </lineage>
</organism>
<reference evidence="2 3" key="1">
    <citation type="submission" date="2015-09" db="EMBL/GenBank/DDBJ databases">
        <title>A metagenomics-based metabolic model of nitrate-dependent anaerobic oxidation of methane by Methanoperedens-like archaea.</title>
        <authorList>
            <person name="Arshad A."/>
            <person name="Speth D.R."/>
            <person name="De Graaf R.M."/>
            <person name="Op Den Camp H.J."/>
            <person name="Jetten M.S."/>
            <person name="Welte C.U."/>
        </authorList>
    </citation>
    <scope>NUCLEOTIDE SEQUENCE [LARGE SCALE GENOMIC DNA]</scope>
</reference>
<sequence length="111" mass="12857">MAFDKKVNYFLNKYLSKIKSMYAPDEMWLWGSRAHGSPGEYSDIDLIVVSNKFSDIKFTKRMYKFIESIGLLTDRSTEVVDVLCYTPDEFARKKDQISIVSEALKTGIRII</sequence>
<dbReference type="Gene3D" id="3.30.460.10">
    <property type="entry name" value="Beta Polymerase, domain 2"/>
    <property type="match status" value="1"/>
</dbReference>
<dbReference type="CDD" id="cd05403">
    <property type="entry name" value="NT_KNTase_like"/>
    <property type="match status" value="1"/>
</dbReference>
<dbReference type="InterPro" id="IPR002934">
    <property type="entry name" value="Polymerase_NTP_transf_dom"/>
</dbReference>
<name>A0A0P8A1C5_9EURY</name>
<dbReference type="PANTHER" id="PTHR43449:SF1">
    <property type="entry name" value="POLYMERASE BETA NUCLEOTIDYLTRANSFERASE DOMAIN-CONTAINING PROTEIN"/>
    <property type="match status" value="1"/>
</dbReference>
<protein>
    <submittedName>
        <fullName evidence="2">Nucleotidyltransferase domain protein</fullName>
    </submittedName>
</protein>
<accession>A0A0P8A1C5</accession>
<evidence type="ECO:0000313" key="3">
    <source>
        <dbReference type="Proteomes" id="UP000050360"/>
    </source>
</evidence>
<keyword evidence="2" id="KW-0808">Transferase</keyword>
<gene>
    <name evidence="2" type="ORF">MPEBLZ_03652</name>
</gene>
<dbReference type="PANTHER" id="PTHR43449">
    <property type="entry name" value="NUCLEOTIDYLTRANSFERASE"/>
    <property type="match status" value="1"/>
</dbReference>
<comment type="caution">
    <text evidence="2">The sequence shown here is derived from an EMBL/GenBank/DDBJ whole genome shotgun (WGS) entry which is preliminary data.</text>
</comment>
<dbReference type="GO" id="GO:0016779">
    <property type="term" value="F:nucleotidyltransferase activity"/>
    <property type="evidence" value="ECO:0007669"/>
    <property type="project" value="InterPro"/>
</dbReference>
<dbReference type="EMBL" id="LKCM01000303">
    <property type="protein sequence ID" value="KPQ41797.1"/>
    <property type="molecule type" value="Genomic_DNA"/>
</dbReference>
<dbReference type="SUPFAM" id="SSF81301">
    <property type="entry name" value="Nucleotidyltransferase"/>
    <property type="match status" value="1"/>
</dbReference>
<dbReference type="AlphaFoldDB" id="A0A0P8A1C5"/>
<evidence type="ECO:0000313" key="2">
    <source>
        <dbReference type="EMBL" id="KPQ41797.1"/>
    </source>
</evidence>
<dbReference type="InterPro" id="IPR043519">
    <property type="entry name" value="NT_sf"/>
</dbReference>
<evidence type="ECO:0000259" key="1">
    <source>
        <dbReference type="Pfam" id="PF01909"/>
    </source>
</evidence>
<feature type="domain" description="Polymerase nucleotidyl transferase" evidence="1">
    <location>
        <begin position="12"/>
        <end position="99"/>
    </location>
</feature>
<dbReference type="Pfam" id="PF01909">
    <property type="entry name" value="NTP_transf_2"/>
    <property type="match status" value="1"/>
</dbReference>
<dbReference type="Proteomes" id="UP000050360">
    <property type="component" value="Unassembled WGS sequence"/>
</dbReference>